<dbReference type="PANTHER" id="PTHR47331:SF1">
    <property type="entry name" value="GAG-LIKE PROTEIN"/>
    <property type="match status" value="1"/>
</dbReference>
<feature type="domain" description="Integrase catalytic" evidence="3">
    <location>
        <begin position="1806"/>
        <end position="1992"/>
    </location>
</feature>
<gene>
    <name evidence="5" type="primary">LOC106154518</name>
</gene>
<dbReference type="InterPro" id="IPR043502">
    <property type="entry name" value="DNA/RNA_pol_sf"/>
</dbReference>
<dbReference type="STRING" id="7574.A0A1S3HH31"/>
<dbReference type="PRINTS" id="PR01217">
    <property type="entry name" value="PRICHEXTENSN"/>
</dbReference>
<dbReference type="InterPro" id="IPR043128">
    <property type="entry name" value="Rev_trsase/Diguanyl_cyclase"/>
</dbReference>
<feature type="compositionally biased region" description="Low complexity" evidence="2">
    <location>
        <begin position="129"/>
        <end position="141"/>
    </location>
</feature>
<evidence type="ECO:0000259" key="3">
    <source>
        <dbReference type="PROSITE" id="PS50994"/>
    </source>
</evidence>
<dbReference type="SUPFAM" id="SSF56672">
    <property type="entry name" value="DNA/RNA polymerases"/>
    <property type="match status" value="1"/>
</dbReference>
<evidence type="ECO:0000313" key="4">
    <source>
        <dbReference type="Proteomes" id="UP000085678"/>
    </source>
</evidence>
<dbReference type="PROSITE" id="PS50994">
    <property type="entry name" value="INTEGRASE"/>
    <property type="match status" value="1"/>
</dbReference>
<feature type="coiled-coil region" evidence="1">
    <location>
        <begin position="146"/>
        <end position="227"/>
    </location>
</feature>
<dbReference type="InterPro" id="IPR012337">
    <property type="entry name" value="RNaseH-like_sf"/>
</dbReference>
<feature type="region of interest" description="Disordered" evidence="2">
    <location>
        <begin position="753"/>
        <end position="781"/>
    </location>
</feature>
<dbReference type="Pfam" id="PF18701">
    <property type="entry name" value="DUF5641"/>
    <property type="match status" value="1"/>
</dbReference>
<dbReference type="RefSeq" id="XP_013384334.1">
    <property type="nucleotide sequence ID" value="XM_013528880.2"/>
</dbReference>
<dbReference type="Gene3D" id="3.30.70.270">
    <property type="match status" value="1"/>
</dbReference>
<dbReference type="Gene3D" id="3.30.420.10">
    <property type="entry name" value="Ribonuclease H-like superfamily/Ribonuclease H"/>
    <property type="match status" value="1"/>
</dbReference>
<dbReference type="Gene3D" id="3.10.10.10">
    <property type="entry name" value="HIV Type 1 Reverse Transcriptase, subunit A, domain 1"/>
    <property type="match status" value="1"/>
</dbReference>
<dbReference type="GO" id="GO:0015074">
    <property type="term" value="P:DNA integration"/>
    <property type="evidence" value="ECO:0007669"/>
    <property type="project" value="InterPro"/>
</dbReference>
<dbReference type="InterPro" id="IPR041588">
    <property type="entry name" value="Integrase_H2C2"/>
</dbReference>
<keyword evidence="1" id="KW-0175">Coiled coil</keyword>
<feature type="compositionally biased region" description="Basic and acidic residues" evidence="2">
    <location>
        <begin position="115"/>
        <end position="126"/>
    </location>
</feature>
<feature type="compositionally biased region" description="Polar residues" evidence="2">
    <location>
        <begin position="755"/>
        <end position="764"/>
    </location>
</feature>
<dbReference type="InterPro" id="IPR040676">
    <property type="entry name" value="DUF5641"/>
</dbReference>
<dbReference type="InterPro" id="IPR036397">
    <property type="entry name" value="RNaseH_sf"/>
</dbReference>
<dbReference type="InterPro" id="IPR008042">
    <property type="entry name" value="Retrotrans_Pao"/>
</dbReference>
<organism evidence="4 5">
    <name type="scientific">Lingula anatina</name>
    <name type="common">Brachiopod</name>
    <name type="synonym">Lingula unguis</name>
    <dbReference type="NCBI Taxonomy" id="7574"/>
    <lineage>
        <taxon>Eukaryota</taxon>
        <taxon>Metazoa</taxon>
        <taxon>Spiralia</taxon>
        <taxon>Lophotrochozoa</taxon>
        <taxon>Brachiopoda</taxon>
        <taxon>Linguliformea</taxon>
        <taxon>Lingulata</taxon>
        <taxon>Lingulida</taxon>
        <taxon>Linguloidea</taxon>
        <taxon>Lingulidae</taxon>
        <taxon>Lingula</taxon>
    </lineage>
</organism>
<dbReference type="Proteomes" id="UP000085678">
    <property type="component" value="Unplaced"/>
</dbReference>
<dbReference type="Pfam" id="PF05380">
    <property type="entry name" value="Peptidase_A17"/>
    <property type="match status" value="1"/>
</dbReference>
<dbReference type="InterPro" id="IPR001584">
    <property type="entry name" value="Integrase_cat-core"/>
</dbReference>
<name>A0A1S3HH31_LINAN</name>
<dbReference type="GO" id="GO:0003676">
    <property type="term" value="F:nucleic acid binding"/>
    <property type="evidence" value="ECO:0007669"/>
    <property type="project" value="InterPro"/>
</dbReference>
<feature type="region of interest" description="Disordered" evidence="2">
    <location>
        <begin position="115"/>
        <end position="145"/>
    </location>
</feature>
<evidence type="ECO:0000256" key="2">
    <source>
        <dbReference type="SAM" id="MobiDB-lite"/>
    </source>
</evidence>
<evidence type="ECO:0000256" key="1">
    <source>
        <dbReference type="SAM" id="Coils"/>
    </source>
</evidence>
<dbReference type="Pfam" id="PF17921">
    <property type="entry name" value="Integrase_H2C2"/>
    <property type="match status" value="1"/>
</dbReference>
<proteinExistence type="predicted"/>
<dbReference type="PANTHER" id="PTHR47331">
    <property type="entry name" value="PHD-TYPE DOMAIN-CONTAINING PROTEIN"/>
    <property type="match status" value="1"/>
</dbReference>
<sequence>MAARVRTPVMRTEVLSERAETLKLSRAAYMGQMTKLYNEMENLMLDFDNYQAVIKKKDSLNEAFEKLKPIQLEYADVLSHLEQTEHLNEASAVYESVVKNKLEFDQRLLEWNESRHRQRHLTDPSHKGSSSSSRSSKVSSRVSEKIKETKVKAEVARLKLKQLSIEEEMKHKQMIYEQEQERKKQESESQCNLLKVKNEVDCAELEARLWEEEYEKWDNILEEHANKLDTSNVSVPLLPTVTVYHDQTLSQVQVSDNPVSVANPIYVTCSMTDTSCTLNSTVNNTQPAYAPVTQPAYAPVTQPAYAPVTQPAYAPVTQPAYAPVTQPAYAPVTQPAYAPVTQPAYAPVTQPAYAPVTQPAYAPVTQPAYGTGSRVPITQPAYAPVTQPAYAPVTQPAYGTGSRVPITQPAYRDTSVPPQQPYVNIASMPQPAHGPLQNVNPPSLDAIMYASMIQGINMPKREFMYFDGDPVNYPTFMRNFEINVENQVQDDCVRLTYLIQFCTGKAKSAIKDCVILPPSQGYQQAKSILFTNFGQRHIVVQNLIQKCTKGPVLKPQQSQGLSQLARDMKNALLCCRQMGYSGDLNSFDTMTKVVKRLPLHLQGEWAKEAGKKLISCSDVTFEDLSTFLETRALIANSSFGMLVGARPEKPSNNRHKASPAIIQRVTTLATTATQSKQDTKGCLFCGRNNHNLTRCFRFPKIPHEERRDFTRKHKLCNLCLSADPPHFAKDCKSKRMCTVDGCGRRHHTALHWSLGASQSRSGVPSHSKDVNTDAPPTDAVKSSVNFGKCHQQRRTVLPVLPVRVCNPDSGQEISTYAFLDSGSDTSMCLSSLAERLGIEGEPVDYKLTTVNAEKTIYGRKVQLDLKHLSSNEGIMIDQLLTTNKLPVSSEQICNAQDASRWPHLKDVNIEELEDKKVEILIGCDVPEAHWLLDERRGKRQQPVGIKTILGWTIMGPVCENGTKITTVSANFIHLDQTVNCSAPIECMESVSTNLERMWTTEFSENLADVKDCVSMEDRRARDIMERSAVFIDGHYQIGLPWKYDHPCLPNNLSMAKKRINLLKRRFQRDPALFISYKATMTDYIEKGHARVLTEEDTTSEVKWYVPHHPVFNPNKPNKVRVVFDCAARFGNTSLNDQLLQGPNLTSSLLGVLLRFRQERIAVVSDIEQMFHQVRVKPSDCGAFSFLWWPDGDLSKEPTDHQMLVHLFGASSSPSCASYALQKTAHDNRKDFDIHVIGSVYKNFYVDDLLKSVSGTEEAKSFISQITELMSRGGFHLTKWVSNHREVLESIPASERASSVVNLDLEKLPSDRTLGVQWNVESDTFGFKIKNEVKRETRRGILSYIAAMYDPLGYAAPFVLPGKQILQQLCRAGYSWDEELSQDYLSLWRKWQGNLSILNSLEIPRCFKPPLCDELQSIELHCFSDASLSGYGVCTYLRFVDTSGRIHCSLVLGKSRVAPLKTMTIPRLELTAAVTAVKVSKQVQEELQIPIHSVTFWTDSTIVLQYIRNTSKRFQTFVANRLQIIHDASSPSQWRYISSGENVADYASRGIHLDQPNEDAIQTWLNGPKFLWKPEHEWPEQPEILHDIPSDDRELKKGQTRVCLSLITEFPKACEDKLEEMVNRFSQWYNLQKAVAWLLRFKSYLQNRDKVNTGPLTVVEITQATHEIVKIVQRKVFLRDISKEMPSEKINAQGYLSPLRKLNPFQQDGVLRVGGRLQQADLDESRRHPMILPSYHHVTDLVVRHYHEKEGHIGANHVLSVIRQQFWIVQGLKTVKRVIGRCIVCKRWSSHPIKQVMAPLPMDRVTPGEPPFSCVGVDYFGPLQVKWRRGTAKRYGCLFTCLAVRAVHIEIAHSLSTDSFIQAFCRFVSRRGAPRKIYSDNGTNFKGAEQEIKKAMQQWDCVKIENKLRQNDIQWYFNAPSASHTGGVWERMIRSIRKILCSILGNQLVDDETLMTVLTEVEKILNSRPLSPVSDDPRDLEPISPSSLLLLRPNVCVSPDVEGDYFQDGWKRAQQLADQFWDRWLKEYLPTLQERQKWLRPKRNLQVGDLVLIIDENAPRGCWPKALVQQVFPDRFGHVRQVMLKTSKGQLRRDVRKLCLLEMSV</sequence>
<dbReference type="OrthoDB" id="10064286at2759"/>
<dbReference type="Gene3D" id="1.10.340.70">
    <property type="match status" value="1"/>
</dbReference>
<protein>
    <submittedName>
        <fullName evidence="5">Uncharacterized protein LOC106154518</fullName>
    </submittedName>
</protein>
<dbReference type="SUPFAM" id="SSF53098">
    <property type="entry name" value="Ribonuclease H-like"/>
    <property type="match status" value="1"/>
</dbReference>
<dbReference type="GeneID" id="106154518"/>
<dbReference type="InParanoid" id="A0A1S3HH31"/>
<dbReference type="CDD" id="cd01644">
    <property type="entry name" value="RT_pepA17"/>
    <property type="match status" value="1"/>
</dbReference>
<accession>A0A1S3HH31</accession>
<reference evidence="5" key="1">
    <citation type="submission" date="2025-08" db="UniProtKB">
        <authorList>
            <consortium name="RefSeq"/>
        </authorList>
    </citation>
    <scope>IDENTIFICATION</scope>
    <source>
        <tissue evidence="5">Gonads</tissue>
    </source>
</reference>
<keyword evidence="4" id="KW-1185">Reference proteome</keyword>
<evidence type="ECO:0000313" key="5">
    <source>
        <dbReference type="RefSeq" id="XP_013384334.1"/>
    </source>
</evidence>
<dbReference type="KEGG" id="lak:106154518"/>